<sequence length="80" mass="9134">MTKVLYEFIPEKLLVFIDYGGIMGPEKKDENEISPGIRNFVNEHINNVSKILKRLNEAGLTISLEKPSFGNEHIDIVGYR</sequence>
<organism evidence="1 2">
    <name type="scientific">Smittium culicis</name>
    <dbReference type="NCBI Taxonomy" id="133412"/>
    <lineage>
        <taxon>Eukaryota</taxon>
        <taxon>Fungi</taxon>
        <taxon>Fungi incertae sedis</taxon>
        <taxon>Zoopagomycota</taxon>
        <taxon>Kickxellomycotina</taxon>
        <taxon>Harpellomycetes</taxon>
        <taxon>Harpellales</taxon>
        <taxon>Legeriomycetaceae</taxon>
        <taxon>Smittium</taxon>
    </lineage>
</organism>
<dbReference type="EMBL" id="LSSN01004185">
    <property type="protein sequence ID" value="OMJ11988.1"/>
    <property type="molecule type" value="Genomic_DNA"/>
</dbReference>
<comment type="caution">
    <text evidence="1">The sequence shown here is derived from an EMBL/GenBank/DDBJ whole genome shotgun (WGS) entry which is preliminary data.</text>
</comment>
<gene>
    <name evidence="1" type="ORF">AYI70_g9377</name>
</gene>
<reference evidence="1 2" key="1">
    <citation type="submission" date="2017-01" db="EMBL/GenBank/DDBJ databases">
        <authorList>
            <person name="Mah S.A."/>
            <person name="Swanson W.J."/>
            <person name="Moy G.W."/>
            <person name="Vacquier V.D."/>
        </authorList>
    </citation>
    <scope>NUCLEOTIDE SEQUENCE [LARGE SCALE GENOMIC DNA]</scope>
    <source>
        <strain evidence="1 2">GSMNP</strain>
    </source>
</reference>
<feature type="non-terminal residue" evidence="1">
    <location>
        <position position="80"/>
    </location>
</feature>
<evidence type="ECO:0000313" key="2">
    <source>
        <dbReference type="Proteomes" id="UP000187283"/>
    </source>
</evidence>
<dbReference type="Gene3D" id="3.30.70.270">
    <property type="match status" value="1"/>
</dbReference>
<dbReference type="InterPro" id="IPR043128">
    <property type="entry name" value="Rev_trsase/Diguanyl_cyclase"/>
</dbReference>
<name>A0A1R1XBK9_9FUNG</name>
<dbReference type="OrthoDB" id="3246250at2759"/>
<dbReference type="AlphaFoldDB" id="A0A1R1XBK9"/>
<protein>
    <submittedName>
        <fullName evidence="1">Uncharacterized protein</fullName>
    </submittedName>
</protein>
<dbReference type="STRING" id="133412.A0A1R1XBK9"/>
<proteinExistence type="predicted"/>
<evidence type="ECO:0000313" key="1">
    <source>
        <dbReference type="EMBL" id="OMJ11988.1"/>
    </source>
</evidence>
<dbReference type="Proteomes" id="UP000187283">
    <property type="component" value="Unassembled WGS sequence"/>
</dbReference>
<accession>A0A1R1XBK9</accession>
<keyword evidence="2" id="KW-1185">Reference proteome</keyword>